<dbReference type="STRING" id="576137.A0A1L7XWA0"/>
<sequence length="430" mass="48000">MPSSRNRWRLLIILAFCLLLLHRFIILAPPLNDIIPTWAEIKDHVPWEVDSIPEVAHEVGDAGAVVAVQEGGNRGHESLKGGEAGISTSPPSLQDGIAQISAPGEFELQMDSKAAAPTSKPPSPLATSGVAQNGTQQEGMEDEYVAICLAIKDQRRDLPEFLIHHYHHLGIRRYSELGIPRSALTFTYQDQATPNASQLMTSYTTCLTKYSHHPWIAFIDTDEYLEVTSHNETFRQILEEFEVKDNVGALAVSWRMHTSAGFLKRPKEGARKAFTECILDNLDISEVGSGNRYIKSIVRPLRASGPLNAHKFIMDEIETTKGEKDVKKGKEEGEKKRQTGVYDPNDPDGGNAERLQNSVPMRGSYVTVGGNGDVVSTEAFRVPTRYRLALHHYAVRSEEYEERMNTGNDAQKDQKFWDHVECSEMAVYDP</sequence>
<feature type="region of interest" description="Disordered" evidence="6">
    <location>
        <begin position="321"/>
        <end position="363"/>
    </location>
</feature>
<dbReference type="GO" id="GO:0016757">
    <property type="term" value="F:glycosyltransferase activity"/>
    <property type="evidence" value="ECO:0007669"/>
    <property type="project" value="UniProtKB-KW"/>
</dbReference>
<evidence type="ECO:0000256" key="3">
    <source>
        <dbReference type="ARBA" id="ARBA00022676"/>
    </source>
</evidence>
<reference evidence="7 8" key="1">
    <citation type="submission" date="2016-03" db="EMBL/GenBank/DDBJ databases">
        <authorList>
            <person name="Ploux O."/>
        </authorList>
    </citation>
    <scope>NUCLEOTIDE SEQUENCE [LARGE SCALE GENOMIC DNA]</scope>
    <source>
        <strain evidence="7 8">UAMH 11012</strain>
    </source>
</reference>
<dbReference type="InterPro" id="IPR008166">
    <property type="entry name" value="Glyco_transf_92"/>
</dbReference>
<dbReference type="OrthoDB" id="2526284at2759"/>
<evidence type="ECO:0000256" key="1">
    <source>
        <dbReference type="ARBA" id="ARBA00004370"/>
    </source>
</evidence>
<evidence type="ECO:0000256" key="5">
    <source>
        <dbReference type="ARBA" id="ARBA00023136"/>
    </source>
</evidence>
<comment type="subcellular location">
    <subcellularLocation>
        <location evidence="1">Membrane</location>
    </subcellularLocation>
</comment>
<name>A0A1L7XWA0_9HELO</name>
<keyword evidence="8" id="KW-1185">Reference proteome</keyword>
<dbReference type="AlphaFoldDB" id="A0A1L7XWA0"/>
<comment type="similarity">
    <text evidence="2">Belongs to the glycosyltransferase 92 family.</text>
</comment>
<gene>
    <name evidence="7" type="ORF">PAC_19242</name>
</gene>
<dbReference type="GO" id="GO:0016020">
    <property type="term" value="C:membrane"/>
    <property type="evidence" value="ECO:0007669"/>
    <property type="project" value="UniProtKB-SubCell"/>
</dbReference>
<dbReference type="Proteomes" id="UP000184330">
    <property type="component" value="Unassembled WGS sequence"/>
</dbReference>
<accession>A0A1L7XWA0</accession>
<evidence type="ECO:0000256" key="2">
    <source>
        <dbReference type="ARBA" id="ARBA00007647"/>
    </source>
</evidence>
<keyword evidence="4" id="KW-0808">Transferase</keyword>
<keyword evidence="5" id="KW-0472">Membrane</keyword>
<proteinExistence type="inferred from homology"/>
<keyword evidence="3" id="KW-0328">Glycosyltransferase</keyword>
<dbReference type="Pfam" id="PF01697">
    <property type="entry name" value="Glyco_transf_92"/>
    <property type="match status" value="1"/>
</dbReference>
<evidence type="ECO:0000313" key="7">
    <source>
        <dbReference type="EMBL" id="CZR69342.1"/>
    </source>
</evidence>
<dbReference type="EMBL" id="FJOG01000069">
    <property type="protein sequence ID" value="CZR69342.1"/>
    <property type="molecule type" value="Genomic_DNA"/>
</dbReference>
<evidence type="ECO:0000256" key="4">
    <source>
        <dbReference type="ARBA" id="ARBA00022679"/>
    </source>
</evidence>
<organism evidence="7 8">
    <name type="scientific">Phialocephala subalpina</name>
    <dbReference type="NCBI Taxonomy" id="576137"/>
    <lineage>
        <taxon>Eukaryota</taxon>
        <taxon>Fungi</taxon>
        <taxon>Dikarya</taxon>
        <taxon>Ascomycota</taxon>
        <taxon>Pezizomycotina</taxon>
        <taxon>Leotiomycetes</taxon>
        <taxon>Helotiales</taxon>
        <taxon>Mollisiaceae</taxon>
        <taxon>Phialocephala</taxon>
        <taxon>Phialocephala fortinii species complex</taxon>
    </lineage>
</organism>
<evidence type="ECO:0000313" key="8">
    <source>
        <dbReference type="Proteomes" id="UP000184330"/>
    </source>
</evidence>
<evidence type="ECO:0008006" key="9">
    <source>
        <dbReference type="Google" id="ProtNLM"/>
    </source>
</evidence>
<protein>
    <recommendedName>
        <fullName evidence="9">Glycosyltransferase family 92 protein</fullName>
    </recommendedName>
</protein>
<evidence type="ECO:0000256" key="6">
    <source>
        <dbReference type="SAM" id="MobiDB-lite"/>
    </source>
</evidence>
<feature type="compositionally biased region" description="Basic and acidic residues" evidence="6">
    <location>
        <begin position="321"/>
        <end position="337"/>
    </location>
</feature>
<feature type="region of interest" description="Disordered" evidence="6">
    <location>
        <begin position="112"/>
        <end position="137"/>
    </location>
</feature>